<dbReference type="AlphaFoldDB" id="A0A1F5ZYP6"/>
<evidence type="ECO:0000313" key="11">
    <source>
        <dbReference type="Proteomes" id="UP000176253"/>
    </source>
</evidence>
<comment type="caution">
    <text evidence="10">The sequence shown here is derived from an EMBL/GenBank/DDBJ whole genome shotgun (WGS) entry which is preliminary data.</text>
</comment>
<feature type="transmembrane region" description="Helical" evidence="9">
    <location>
        <begin position="212"/>
        <end position="236"/>
    </location>
</feature>
<protein>
    <recommendedName>
        <fullName evidence="12">Glycosyltransferase RgtA/B/C/D-like domain-containing protein</fullName>
    </recommendedName>
</protein>
<dbReference type="Pfam" id="PF04922">
    <property type="entry name" value="DIE2_ALG10"/>
    <property type="match status" value="1"/>
</dbReference>
<keyword evidence="5 9" id="KW-0812">Transmembrane</keyword>
<gene>
    <name evidence="10" type="ORF">A3D78_05070</name>
</gene>
<sequence length="415" mass="48855">MLIIILKNIFGMRHSIKVTAVFIFIFLLSLGSFYLIKSKVPLIQDEYFHFDQIERFINSDYSINTLLMTVPGYHLLISVIARIIQVKSLLEVSVIAWLINLTVIPIFYLTARNIELKSALIKTLEFSFFPLIFPFLQLIYTDILSLTLVLTAIYLMNKKRYQLSGLVITLSMLVRQNNIFFLLLINIWMFVNKNGNRINRKNIVTHISDSKTFIFGGIALLVFYKLNSGFLVSAYARSYLHWTFSNLGNFYFLLFLFFFLFLPINLYNFPKIINLIRENKLIIPGMILAYIFFMKTFVNDHPFNQATWFLRNYLLVVFASSIFMKSLFFLLAFYAALSIAGNRLQEKKWLVIYPFIFLYLLPYWLIEVRYYFIPIALFMLGRKTAPKYIEYATLAIYVVISLFFVNGIANFRFFL</sequence>
<evidence type="ECO:0000256" key="5">
    <source>
        <dbReference type="ARBA" id="ARBA00022692"/>
    </source>
</evidence>
<dbReference type="GO" id="GO:0106073">
    <property type="term" value="F:dolichyl pyrophosphate Glc2Man9GlcNAc2 alpha-1,2-glucosyltransferase activity"/>
    <property type="evidence" value="ECO:0007669"/>
    <property type="project" value="InterPro"/>
</dbReference>
<keyword evidence="7 9" id="KW-1133">Transmembrane helix</keyword>
<accession>A0A1F5ZYP6</accession>
<evidence type="ECO:0000256" key="9">
    <source>
        <dbReference type="SAM" id="Phobius"/>
    </source>
</evidence>
<keyword evidence="3" id="KW-0328">Glycosyltransferase</keyword>
<evidence type="ECO:0000313" key="10">
    <source>
        <dbReference type="EMBL" id="OGG17596.1"/>
    </source>
</evidence>
<feature type="transmembrane region" description="Helical" evidence="9">
    <location>
        <begin position="90"/>
        <end position="110"/>
    </location>
</feature>
<evidence type="ECO:0008006" key="12">
    <source>
        <dbReference type="Google" id="ProtNLM"/>
    </source>
</evidence>
<proteinExistence type="predicted"/>
<organism evidence="10 11">
    <name type="scientific">Candidatus Gottesmanbacteria bacterium RIFCSPHIGHO2_02_FULL_39_14</name>
    <dbReference type="NCBI Taxonomy" id="1798383"/>
    <lineage>
        <taxon>Bacteria</taxon>
        <taxon>Candidatus Gottesmaniibacteriota</taxon>
    </lineage>
</organism>
<evidence type="ECO:0000256" key="3">
    <source>
        <dbReference type="ARBA" id="ARBA00022676"/>
    </source>
</evidence>
<reference evidence="10 11" key="1">
    <citation type="journal article" date="2016" name="Nat. Commun.">
        <title>Thousands of microbial genomes shed light on interconnected biogeochemical processes in an aquifer system.</title>
        <authorList>
            <person name="Anantharaman K."/>
            <person name="Brown C.T."/>
            <person name="Hug L.A."/>
            <person name="Sharon I."/>
            <person name="Castelle C.J."/>
            <person name="Probst A.J."/>
            <person name="Thomas B.C."/>
            <person name="Singh A."/>
            <person name="Wilkins M.J."/>
            <person name="Karaoz U."/>
            <person name="Brodie E.L."/>
            <person name="Williams K.H."/>
            <person name="Hubbard S.S."/>
            <person name="Banfield J.F."/>
        </authorList>
    </citation>
    <scope>NUCLEOTIDE SEQUENCE [LARGE SCALE GENOMIC DNA]</scope>
</reference>
<feature type="transmembrane region" description="Helical" evidence="9">
    <location>
        <begin position="313"/>
        <end position="337"/>
    </location>
</feature>
<comment type="pathway">
    <text evidence="2">Protein modification; protein glycosylation.</text>
</comment>
<comment type="subcellular location">
    <subcellularLocation>
        <location evidence="1">Endoplasmic reticulum membrane</location>
        <topology evidence="1">Multi-pass membrane protein</topology>
    </subcellularLocation>
</comment>
<feature type="transmembrane region" description="Helical" evidence="9">
    <location>
        <begin position="392"/>
        <end position="414"/>
    </location>
</feature>
<dbReference type="Proteomes" id="UP000176253">
    <property type="component" value="Unassembled WGS sequence"/>
</dbReference>
<feature type="transmembrane region" description="Helical" evidence="9">
    <location>
        <begin position="167"/>
        <end position="191"/>
    </location>
</feature>
<feature type="transmembrane region" description="Helical" evidence="9">
    <location>
        <begin position="65"/>
        <end position="84"/>
    </location>
</feature>
<dbReference type="InterPro" id="IPR016900">
    <property type="entry name" value="Alg10"/>
</dbReference>
<dbReference type="PANTHER" id="PTHR12989:SF10">
    <property type="entry name" value="DOL-P-GLC:GLC(2)MAN(9)GLCNAC(2)-PP-DOL ALPHA-1,2-GLUCOSYLTRANSFERASE-RELATED"/>
    <property type="match status" value="1"/>
</dbReference>
<keyword evidence="8 9" id="KW-0472">Membrane</keyword>
<name>A0A1F5ZYP6_9BACT</name>
<evidence type="ECO:0000256" key="8">
    <source>
        <dbReference type="ARBA" id="ARBA00023136"/>
    </source>
</evidence>
<evidence type="ECO:0000256" key="1">
    <source>
        <dbReference type="ARBA" id="ARBA00004477"/>
    </source>
</evidence>
<feature type="transmembrane region" description="Helical" evidence="9">
    <location>
        <begin position="16"/>
        <end position="36"/>
    </location>
</feature>
<keyword evidence="6" id="KW-0256">Endoplasmic reticulum</keyword>
<feature type="transmembrane region" description="Helical" evidence="9">
    <location>
        <begin position="349"/>
        <end position="372"/>
    </location>
</feature>
<dbReference type="GO" id="GO:0006488">
    <property type="term" value="P:dolichol-linked oligosaccharide biosynthetic process"/>
    <property type="evidence" value="ECO:0007669"/>
    <property type="project" value="InterPro"/>
</dbReference>
<evidence type="ECO:0000256" key="7">
    <source>
        <dbReference type="ARBA" id="ARBA00022989"/>
    </source>
</evidence>
<feature type="transmembrane region" description="Helical" evidence="9">
    <location>
        <begin position="131"/>
        <end position="155"/>
    </location>
</feature>
<evidence type="ECO:0000256" key="6">
    <source>
        <dbReference type="ARBA" id="ARBA00022824"/>
    </source>
</evidence>
<feature type="transmembrane region" description="Helical" evidence="9">
    <location>
        <begin position="281"/>
        <end position="298"/>
    </location>
</feature>
<dbReference type="EMBL" id="MFJM01000031">
    <property type="protein sequence ID" value="OGG17596.1"/>
    <property type="molecule type" value="Genomic_DNA"/>
</dbReference>
<dbReference type="PANTHER" id="PTHR12989">
    <property type="entry name" value="ALPHA-1,2-GLUCOSYLTRANSFERASE ALG10"/>
    <property type="match status" value="1"/>
</dbReference>
<feature type="transmembrane region" description="Helical" evidence="9">
    <location>
        <begin position="248"/>
        <end position="269"/>
    </location>
</feature>
<keyword evidence="4" id="KW-0808">Transferase</keyword>
<evidence type="ECO:0000256" key="4">
    <source>
        <dbReference type="ARBA" id="ARBA00022679"/>
    </source>
</evidence>
<evidence type="ECO:0000256" key="2">
    <source>
        <dbReference type="ARBA" id="ARBA00004922"/>
    </source>
</evidence>